<reference evidence="2" key="1">
    <citation type="journal article" date="2023" name="IScience">
        <title>Live-bearing cockroach genome reveals convergent evolutionary mechanisms linked to viviparity in insects and beyond.</title>
        <authorList>
            <person name="Fouks B."/>
            <person name="Harrison M.C."/>
            <person name="Mikhailova A.A."/>
            <person name="Marchal E."/>
            <person name="English S."/>
            <person name="Carruthers M."/>
            <person name="Jennings E.C."/>
            <person name="Chiamaka E.L."/>
            <person name="Frigard R.A."/>
            <person name="Pippel M."/>
            <person name="Attardo G.M."/>
            <person name="Benoit J.B."/>
            <person name="Bornberg-Bauer E."/>
            <person name="Tobe S.S."/>
        </authorList>
    </citation>
    <scope>NUCLEOTIDE SEQUENCE</scope>
    <source>
        <strain evidence="2">Stay&amp;Tobe</strain>
    </source>
</reference>
<feature type="non-terminal residue" evidence="2">
    <location>
        <position position="74"/>
    </location>
</feature>
<dbReference type="EMBL" id="JASPKZ010008290">
    <property type="protein sequence ID" value="KAJ9580513.1"/>
    <property type="molecule type" value="Genomic_DNA"/>
</dbReference>
<feature type="transmembrane region" description="Helical" evidence="1">
    <location>
        <begin position="46"/>
        <end position="68"/>
    </location>
</feature>
<feature type="non-terminal residue" evidence="2">
    <location>
        <position position="1"/>
    </location>
</feature>
<organism evidence="2 3">
    <name type="scientific">Diploptera punctata</name>
    <name type="common">Pacific beetle cockroach</name>
    <dbReference type="NCBI Taxonomy" id="6984"/>
    <lineage>
        <taxon>Eukaryota</taxon>
        <taxon>Metazoa</taxon>
        <taxon>Ecdysozoa</taxon>
        <taxon>Arthropoda</taxon>
        <taxon>Hexapoda</taxon>
        <taxon>Insecta</taxon>
        <taxon>Pterygota</taxon>
        <taxon>Neoptera</taxon>
        <taxon>Polyneoptera</taxon>
        <taxon>Dictyoptera</taxon>
        <taxon>Blattodea</taxon>
        <taxon>Blaberoidea</taxon>
        <taxon>Blaberidae</taxon>
        <taxon>Diplopterinae</taxon>
        <taxon>Diploptera</taxon>
    </lineage>
</organism>
<sequence>ERFLYYMHHGAFQLVIMIVLNVKYLPMVLLVRHWVEQEEHLVTPRWELGASTLATYATVLYAAFVYQLENVSPS</sequence>
<evidence type="ECO:0000313" key="3">
    <source>
        <dbReference type="Proteomes" id="UP001233999"/>
    </source>
</evidence>
<protein>
    <submittedName>
        <fullName evidence="2">Uncharacterized protein</fullName>
    </submittedName>
</protein>
<proteinExistence type="predicted"/>
<keyword evidence="1" id="KW-1133">Transmembrane helix</keyword>
<name>A0AAD8E7Y9_DIPPU</name>
<reference evidence="2" key="2">
    <citation type="submission" date="2023-05" db="EMBL/GenBank/DDBJ databases">
        <authorList>
            <person name="Fouks B."/>
        </authorList>
    </citation>
    <scope>NUCLEOTIDE SEQUENCE</scope>
    <source>
        <strain evidence="2">Stay&amp;Tobe</strain>
        <tissue evidence="2">Testes</tissue>
    </source>
</reference>
<comment type="caution">
    <text evidence="2">The sequence shown here is derived from an EMBL/GenBank/DDBJ whole genome shotgun (WGS) entry which is preliminary data.</text>
</comment>
<feature type="transmembrane region" description="Helical" evidence="1">
    <location>
        <begin position="6"/>
        <end position="25"/>
    </location>
</feature>
<evidence type="ECO:0000313" key="2">
    <source>
        <dbReference type="EMBL" id="KAJ9580513.1"/>
    </source>
</evidence>
<evidence type="ECO:0000256" key="1">
    <source>
        <dbReference type="SAM" id="Phobius"/>
    </source>
</evidence>
<dbReference type="AlphaFoldDB" id="A0AAD8E7Y9"/>
<dbReference type="Proteomes" id="UP001233999">
    <property type="component" value="Unassembled WGS sequence"/>
</dbReference>
<gene>
    <name evidence="2" type="ORF">L9F63_024308</name>
</gene>
<accession>A0AAD8E7Y9</accession>
<keyword evidence="3" id="KW-1185">Reference proteome</keyword>
<keyword evidence="1" id="KW-0812">Transmembrane</keyword>
<keyword evidence="1" id="KW-0472">Membrane</keyword>